<dbReference type="RefSeq" id="XP_064765503.1">
    <property type="nucleotide sequence ID" value="XM_064910575.1"/>
</dbReference>
<dbReference type="Proteomes" id="UP001498771">
    <property type="component" value="Unassembled WGS sequence"/>
</dbReference>
<sequence length="460" mass="50263">MATPQRDAASPEAASSTAAAASAASAAPPKRINRKTAHKYRLVHRSQEDPLIYDPEAPTEDLLPLPSSHVQTLKDLQASGLSSVVRENEGEAALYGITYDDSSYDYMQHLREIGRNQDGTAVFIPAAKSSSSSTAAGRRARGIAFKDDIQTSAPAATEDIAKQVLELPSDQHVKRTYQDQQAIPDAIAGLQPDMDPDLREVLEALEDEAYVEDDEDIFQAIVKDDPSLAKSTVADAYDDYNDEEEGAGWEKEFAKFKISKNRAAADSSDDDFDEDEDLDDLGSLASFAHKLGVGKKSTRGGARTSTTGFSMSSSAMFRNEGLTLIDDRFDQIEKLYAESDDDEEEEDEEDDAQDLINSLSIQMQSAAFDAIMDDFLENYNVVGKRLLREAPSSSTTTSSSSNSKLPPTAAAYGVSSGMPGVSRGKVNKWTGRGLDQLQEIKDELGKPRTQDLKKRYRLRD</sequence>
<organism evidence="3 4">
    <name type="scientific">Myxozyma melibiosi</name>
    <dbReference type="NCBI Taxonomy" id="54550"/>
    <lineage>
        <taxon>Eukaryota</taxon>
        <taxon>Fungi</taxon>
        <taxon>Dikarya</taxon>
        <taxon>Ascomycota</taxon>
        <taxon>Saccharomycotina</taxon>
        <taxon>Lipomycetes</taxon>
        <taxon>Lipomycetales</taxon>
        <taxon>Lipomycetaceae</taxon>
        <taxon>Myxozyma</taxon>
    </lineage>
</organism>
<gene>
    <name evidence="3" type="ORF">BZA70DRAFT_242775</name>
</gene>
<evidence type="ECO:0000313" key="3">
    <source>
        <dbReference type="EMBL" id="KAK7202470.1"/>
    </source>
</evidence>
<dbReference type="GeneID" id="90036087"/>
<comment type="similarity">
    <text evidence="1">Belongs to the LTV1 family.</text>
</comment>
<feature type="compositionally biased region" description="Low complexity" evidence="2">
    <location>
        <begin position="8"/>
        <end position="29"/>
    </location>
</feature>
<feature type="compositionally biased region" description="Basic residues" evidence="2">
    <location>
        <begin position="31"/>
        <end position="44"/>
    </location>
</feature>
<comment type="caution">
    <text evidence="3">The sequence shown here is derived from an EMBL/GenBank/DDBJ whole genome shotgun (WGS) entry which is preliminary data.</text>
</comment>
<feature type="region of interest" description="Disordered" evidence="2">
    <location>
        <begin position="1"/>
        <end position="64"/>
    </location>
</feature>
<reference evidence="3 4" key="1">
    <citation type="submission" date="2024-03" db="EMBL/GenBank/DDBJ databases">
        <title>Genome-scale model development and genomic sequencing of the oleaginous clade Lipomyces.</title>
        <authorList>
            <consortium name="Lawrence Berkeley National Laboratory"/>
            <person name="Czajka J.J."/>
            <person name="Han Y."/>
            <person name="Kim J."/>
            <person name="Mondo S.J."/>
            <person name="Hofstad B.A."/>
            <person name="Robles A."/>
            <person name="Haridas S."/>
            <person name="Riley R."/>
            <person name="LaButti K."/>
            <person name="Pangilinan J."/>
            <person name="Andreopoulos W."/>
            <person name="Lipzen A."/>
            <person name="Yan J."/>
            <person name="Wang M."/>
            <person name="Ng V."/>
            <person name="Grigoriev I.V."/>
            <person name="Spatafora J.W."/>
            <person name="Magnuson J.K."/>
            <person name="Baker S.E."/>
            <person name="Pomraning K.R."/>
        </authorList>
    </citation>
    <scope>NUCLEOTIDE SEQUENCE [LARGE SCALE GENOMIC DNA]</scope>
    <source>
        <strain evidence="3 4">Phaff 52-87</strain>
    </source>
</reference>
<dbReference type="EMBL" id="JBBJBU010000017">
    <property type="protein sequence ID" value="KAK7202470.1"/>
    <property type="molecule type" value="Genomic_DNA"/>
</dbReference>
<feature type="region of interest" description="Disordered" evidence="2">
    <location>
        <begin position="390"/>
        <end position="460"/>
    </location>
</feature>
<evidence type="ECO:0000313" key="4">
    <source>
        <dbReference type="Proteomes" id="UP001498771"/>
    </source>
</evidence>
<dbReference type="Pfam" id="PF04180">
    <property type="entry name" value="LTV"/>
    <property type="match status" value="1"/>
</dbReference>
<name>A0ABR1EY12_9ASCO</name>
<dbReference type="InterPro" id="IPR007307">
    <property type="entry name" value="Ltv1"/>
</dbReference>
<feature type="compositionally biased region" description="Basic and acidic residues" evidence="2">
    <location>
        <begin position="438"/>
        <end position="460"/>
    </location>
</feature>
<accession>A0ABR1EY12</accession>
<feature type="compositionally biased region" description="Low complexity" evidence="2">
    <location>
        <begin position="392"/>
        <end position="403"/>
    </location>
</feature>
<dbReference type="PANTHER" id="PTHR21531">
    <property type="entry name" value="LOW-TEMPERATURE VIABILITY PROTEIN LTV1-RELATED"/>
    <property type="match status" value="1"/>
</dbReference>
<proteinExistence type="inferred from homology"/>
<evidence type="ECO:0000256" key="2">
    <source>
        <dbReference type="SAM" id="MobiDB-lite"/>
    </source>
</evidence>
<keyword evidence="4" id="KW-1185">Reference proteome</keyword>
<protein>
    <submittedName>
        <fullName evidence="3">Low temperature viability protein-domain-containing protein</fullName>
    </submittedName>
</protein>
<dbReference type="PANTHER" id="PTHR21531:SF0">
    <property type="entry name" value="PROTEIN LTV1 HOMOLOG"/>
    <property type="match status" value="1"/>
</dbReference>
<evidence type="ECO:0000256" key="1">
    <source>
        <dbReference type="ARBA" id="ARBA00009078"/>
    </source>
</evidence>